<evidence type="ECO:0000256" key="5">
    <source>
        <dbReference type="SAM" id="MobiDB-lite"/>
    </source>
</evidence>
<dbReference type="GO" id="GO:0008236">
    <property type="term" value="F:serine-type peptidase activity"/>
    <property type="evidence" value="ECO:0007669"/>
    <property type="project" value="UniProtKB-KW"/>
</dbReference>
<accession>A0A1S1PTZ3</accession>
<dbReference type="Pfam" id="PF03575">
    <property type="entry name" value="Peptidase_S51"/>
    <property type="match status" value="1"/>
</dbReference>
<dbReference type="EMBL" id="MAXA01000232">
    <property type="protein sequence ID" value="OHV25130.1"/>
    <property type="molecule type" value="Genomic_DNA"/>
</dbReference>
<evidence type="ECO:0000256" key="1">
    <source>
        <dbReference type="ARBA" id="ARBA00006534"/>
    </source>
</evidence>
<dbReference type="Proteomes" id="UP000179769">
    <property type="component" value="Unassembled WGS sequence"/>
</dbReference>
<keyword evidence="7" id="KW-1185">Reference proteome</keyword>
<keyword evidence="3" id="KW-0378">Hydrolase</keyword>
<protein>
    <submittedName>
        <fullName evidence="6">Peptidase E</fullName>
    </submittedName>
</protein>
<dbReference type="SUPFAM" id="SSF52317">
    <property type="entry name" value="Class I glutamine amidotransferase-like"/>
    <property type="match status" value="1"/>
</dbReference>
<dbReference type="PANTHER" id="PTHR20842:SF0">
    <property type="entry name" value="ALPHA-ASPARTYL DIPEPTIDASE"/>
    <property type="match status" value="1"/>
</dbReference>
<evidence type="ECO:0000313" key="7">
    <source>
        <dbReference type="Proteomes" id="UP000179769"/>
    </source>
</evidence>
<evidence type="ECO:0000256" key="2">
    <source>
        <dbReference type="ARBA" id="ARBA00022670"/>
    </source>
</evidence>
<feature type="region of interest" description="Disordered" evidence="5">
    <location>
        <begin position="1"/>
        <end position="29"/>
    </location>
</feature>
<dbReference type="CDD" id="cd03146">
    <property type="entry name" value="GAT1_Peptidase_E"/>
    <property type="match status" value="1"/>
</dbReference>
<sequence>MDNFLSSGGGAPPGADGRPGTPPGPVNQESSVQILATSGGFRPDGRWGARVGPLLDHAIELAAPAGRPRLCLLQTALGDDQAAYARGYAALSRDRPDVVVSHLALFPMPNVADIRAHLLAQDVVWVGGGSVANLLAVWRAHGLDRIMREVWEAGVVLGGVSAGSLCWHTGGTTDSFGPDLRPVTNGLGLLPHSNTPHYDSEPARRPLYQRLVAEGTLPAGWATDDGAGLHFRGTELVEAVADRPDAHAWRVKPGPAGTAVETRVPARLLPDPWTAADQAP</sequence>
<evidence type="ECO:0000256" key="3">
    <source>
        <dbReference type="ARBA" id="ARBA00022801"/>
    </source>
</evidence>
<gene>
    <name evidence="6" type="ORF">BBK14_22585</name>
</gene>
<dbReference type="InterPro" id="IPR029062">
    <property type="entry name" value="Class_I_gatase-like"/>
</dbReference>
<comment type="similarity">
    <text evidence="1">Belongs to the peptidase S51 family.</text>
</comment>
<evidence type="ECO:0000313" key="6">
    <source>
        <dbReference type="EMBL" id="OHV25130.1"/>
    </source>
</evidence>
<proteinExistence type="inferred from homology"/>
<comment type="caution">
    <text evidence="6">The sequence shown here is derived from an EMBL/GenBank/DDBJ whole genome shotgun (WGS) entry which is preliminary data.</text>
</comment>
<dbReference type="OrthoDB" id="9778515at2"/>
<evidence type="ECO:0000256" key="4">
    <source>
        <dbReference type="ARBA" id="ARBA00022825"/>
    </source>
</evidence>
<dbReference type="Gene3D" id="3.40.50.880">
    <property type="match status" value="1"/>
</dbReference>
<keyword evidence="4" id="KW-0720">Serine protease</keyword>
<organism evidence="6 7">
    <name type="scientific">Parafrankia soli</name>
    <dbReference type="NCBI Taxonomy" id="2599596"/>
    <lineage>
        <taxon>Bacteria</taxon>
        <taxon>Bacillati</taxon>
        <taxon>Actinomycetota</taxon>
        <taxon>Actinomycetes</taxon>
        <taxon>Frankiales</taxon>
        <taxon>Frankiaceae</taxon>
        <taxon>Parafrankia</taxon>
    </lineage>
</organism>
<reference evidence="7" key="1">
    <citation type="submission" date="2016-07" db="EMBL/GenBank/DDBJ databases">
        <title>Frankia sp. NRRL B-16219 Genome sequencing.</title>
        <authorList>
            <person name="Ghodhbane-Gtari F."/>
            <person name="Swanson E."/>
            <person name="Gueddou A."/>
            <person name="Louati M."/>
            <person name="Nouioui I."/>
            <person name="Hezbri K."/>
            <person name="Abebe-Akele F."/>
            <person name="Simpson S."/>
            <person name="Morris K."/>
            <person name="Thomas K."/>
            <person name="Gtari M."/>
            <person name="Tisa L.S."/>
        </authorList>
    </citation>
    <scope>NUCLEOTIDE SEQUENCE [LARGE SCALE GENOMIC DNA]</scope>
    <source>
        <strain evidence="7">NRRL B-16219</strain>
    </source>
</reference>
<keyword evidence="2" id="KW-0645">Protease</keyword>
<dbReference type="GO" id="GO:0006508">
    <property type="term" value="P:proteolysis"/>
    <property type="evidence" value="ECO:0007669"/>
    <property type="project" value="UniProtKB-KW"/>
</dbReference>
<dbReference type="PANTHER" id="PTHR20842">
    <property type="entry name" value="PROTEASE S51 ALPHA-ASPARTYL DIPEPTIDASE"/>
    <property type="match status" value="1"/>
</dbReference>
<dbReference type="InterPro" id="IPR005320">
    <property type="entry name" value="Peptidase_S51"/>
</dbReference>
<dbReference type="AlphaFoldDB" id="A0A1S1PTZ3"/>
<name>A0A1S1PTZ3_9ACTN</name>